<dbReference type="Gene3D" id="3.30.1390.10">
    <property type="match status" value="1"/>
</dbReference>
<dbReference type="GO" id="GO:0008233">
    <property type="term" value="F:peptidase activity"/>
    <property type="evidence" value="ECO:0007669"/>
    <property type="project" value="UniProtKB-KW"/>
</dbReference>
<reference evidence="3 4" key="1">
    <citation type="submission" date="2021-06" db="EMBL/GenBank/DDBJ databases">
        <title>Genome sequence of Babesia caballi.</title>
        <authorList>
            <person name="Yamagishi J."/>
            <person name="Kidaka T."/>
            <person name="Ochi A."/>
        </authorList>
    </citation>
    <scope>NUCLEOTIDE SEQUENCE [LARGE SCALE GENOMIC DNA]</scope>
    <source>
        <strain evidence="3">USDA-D6B2</strain>
    </source>
</reference>
<dbReference type="InterPro" id="IPR014719">
    <property type="entry name" value="Ribosomal_bL12_C/ClpS-like"/>
</dbReference>
<dbReference type="Pfam" id="PF02617">
    <property type="entry name" value="ClpS"/>
    <property type="match status" value="1"/>
</dbReference>
<name>A0AAV4M2V0_BABCB</name>
<proteinExistence type="predicted"/>
<dbReference type="EMBL" id="BPLF01000005">
    <property type="protein sequence ID" value="GIX65726.1"/>
    <property type="molecule type" value="Genomic_DNA"/>
</dbReference>
<organism evidence="3 4">
    <name type="scientific">Babesia caballi</name>
    <dbReference type="NCBI Taxonomy" id="5871"/>
    <lineage>
        <taxon>Eukaryota</taxon>
        <taxon>Sar</taxon>
        <taxon>Alveolata</taxon>
        <taxon>Apicomplexa</taxon>
        <taxon>Aconoidasida</taxon>
        <taxon>Piroplasmida</taxon>
        <taxon>Babesiidae</taxon>
        <taxon>Babesia</taxon>
    </lineage>
</organism>
<dbReference type="InterPro" id="IPR022935">
    <property type="entry name" value="ClpS"/>
</dbReference>
<evidence type="ECO:0000313" key="3">
    <source>
        <dbReference type="EMBL" id="GIX65726.1"/>
    </source>
</evidence>
<dbReference type="PANTHER" id="PTHR33473">
    <property type="entry name" value="ATP-DEPENDENT CLP PROTEASE ADAPTER PROTEIN CLPS1, CHLOROPLASTIC"/>
    <property type="match status" value="1"/>
</dbReference>
<protein>
    <submittedName>
        <fullName evidence="3">ATP-dependent Clp protease adaptor protein ClpS, putative</fullName>
    </submittedName>
</protein>
<gene>
    <name evidence="3" type="ORF">BcabD6B2_51610</name>
</gene>
<sequence>MDAEPELAAQAATPGVEQDSQAGANQSRLRETIESIKQSASANQSEEAKKERKKEATEWLVVLYNDDVHSFAYVTETLAKVVPLLSREVAYTIATEAHNTGEAAVVRTWKAKAEAYCTG</sequence>
<keyword evidence="3" id="KW-0378">Hydrolase</keyword>
<dbReference type="SUPFAM" id="SSF54736">
    <property type="entry name" value="ClpS-like"/>
    <property type="match status" value="1"/>
</dbReference>
<dbReference type="Proteomes" id="UP001497744">
    <property type="component" value="Unassembled WGS sequence"/>
</dbReference>
<evidence type="ECO:0000259" key="2">
    <source>
        <dbReference type="Pfam" id="PF02617"/>
    </source>
</evidence>
<evidence type="ECO:0000313" key="4">
    <source>
        <dbReference type="Proteomes" id="UP001497744"/>
    </source>
</evidence>
<feature type="compositionally biased region" description="Polar residues" evidence="1">
    <location>
        <begin position="18"/>
        <end position="27"/>
    </location>
</feature>
<dbReference type="GO" id="GO:0006508">
    <property type="term" value="P:proteolysis"/>
    <property type="evidence" value="ECO:0007669"/>
    <property type="project" value="UniProtKB-KW"/>
</dbReference>
<dbReference type="PANTHER" id="PTHR33473:SF17">
    <property type="entry name" value="ATP-DEPENDENT CLP PROTEASE ADAPTER PROTEIN CLPS1, CHLOROPLASTIC"/>
    <property type="match status" value="1"/>
</dbReference>
<feature type="domain" description="Adaptor protein ClpS core" evidence="2">
    <location>
        <begin position="55"/>
        <end position="118"/>
    </location>
</feature>
<keyword evidence="3" id="KW-0645">Protease</keyword>
<dbReference type="RefSeq" id="XP_067717795.1">
    <property type="nucleotide sequence ID" value="XM_067861694.1"/>
</dbReference>
<accession>A0AAV4M2V0</accession>
<comment type="caution">
    <text evidence="3">The sequence shown here is derived from an EMBL/GenBank/DDBJ whole genome shotgun (WGS) entry which is preliminary data.</text>
</comment>
<dbReference type="GeneID" id="94197207"/>
<dbReference type="AlphaFoldDB" id="A0AAV4M2V0"/>
<feature type="region of interest" description="Disordered" evidence="1">
    <location>
        <begin position="1"/>
        <end position="28"/>
    </location>
</feature>
<keyword evidence="4" id="KW-1185">Reference proteome</keyword>
<dbReference type="InterPro" id="IPR003769">
    <property type="entry name" value="ClpS_core"/>
</dbReference>
<evidence type="ECO:0000256" key="1">
    <source>
        <dbReference type="SAM" id="MobiDB-lite"/>
    </source>
</evidence>
<dbReference type="GO" id="GO:0030163">
    <property type="term" value="P:protein catabolic process"/>
    <property type="evidence" value="ECO:0007669"/>
    <property type="project" value="InterPro"/>
</dbReference>